<organism evidence="8 9">
    <name type="scientific">Pseudonocardia endophytica</name>
    <dbReference type="NCBI Taxonomy" id="401976"/>
    <lineage>
        <taxon>Bacteria</taxon>
        <taxon>Bacillati</taxon>
        <taxon>Actinomycetota</taxon>
        <taxon>Actinomycetes</taxon>
        <taxon>Pseudonocardiales</taxon>
        <taxon>Pseudonocardiaceae</taxon>
        <taxon>Pseudonocardia</taxon>
    </lineage>
</organism>
<keyword evidence="4 7" id="KW-1133">Transmembrane helix</keyword>
<dbReference type="Proteomes" id="UP000295560">
    <property type="component" value="Unassembled WGS sequence"/>
</dbReference>
<evidence type="ECO:0000256" key="6">
    <source>
        <dbReference type="SAM" id="MobiDB-lite"/>
    </source>
</evidence>
<feature type="transmembrane region" description="Helical" evidence="7">
    <location>
        <begin position="133"/>
        <end position="149"/>
    </location>
</feature>
<dbReference type="RefSeq" id="WP_132429182.1">
    <property type="nucleotide sequence ID" value="NZ_SMFZ01000002.1"/>
</dbReference>
<feature type="transmembrane region" description="Helical" evidence="7">
    <location>
        <begin position="182"/>
        <end position="202"/>
    </location>
</feature>
<comment type="caution">
    <text evidence="8">The sequence shown here is derived from an EMBL/GenBank/DDBJ whole genome shotgun (WGS) entry which is preliminary data.</text>
</comment>
<feature type="transmembrane region" description="Helical" evidence="7">
    <location>
        <begin position="83"/>
        <end position="105"/>
    </location>
</feature>
<evidence type="ECO:0000256" key="1">
    <source>
        <dbReference type="ARBA" id="ARBA00004141"/>
    </source>
</evidence>
<accession>A0A4R1HEB5</accession>
<sequence>MSVESDTAGAHAAAEAPPATPAPNPTAMGLITFIPGGMILGLWFVGYLPTSELPGGMIPIVLFCTGLFELITTVLAIRAGQNAVGAIFGVFSSFWISFGVLLLLLNNGLIINATGADAASQTLTTAQSFQIQAAYLLAYTVTFILLTLFTLRLPIAFTTAFVFVTVTFVLAYLGVALGATGLFPIAGITTFIFTLLFAYILFDAFNQELGGKALAMGNPIQK</sequence>
<dbReference type="GO" id="GO:0005886">
    <property type="term" value="C:plasma membrane"/>
    <property type="evidence" value="ECO:0007669"/>
    <property type="project" value="TreeGrafter"/>
</dbReference>
<protein>
    <submittedName>
        <fullName evidence="8">Uncharacterized protein</fullName>
    </submittedName>
</protein>
<evidence type="ECO:0000256" key="7">
    <source>
        <dbReference type="SAM" id="Phobius"/>
    </source>
</evidence>
<dbReference type="InterPro" id="IPR051633">
    <property type="entry name" value="AceTr"/>
</dbReference>
<evidence type="ECO:0000256" key="5">
    <source>
        <dbReference type="ARBA" id="ARBA00023136"/>
    </source>
</evidence>
<dbReference type="OrthoDB" id="4940354at2"/>
<gene>
    <name evidence="8" type="ORF">EV378_4393</name>
</gene>
<keyword evidence="3 7" id="KW-0812">Transmembrane</keyword>
<comment type="similarity">
    <text evidence="2">Belongs to the acetate uptake transporter (AceTr) (TC 2.A.96) family.</text>
</comment>
<dbReference type="PANTHER" id="PTHR31123:SF4">
    <property type="entry name" value="PROTEIN ALCS"/>
    <property type="match status" value="1"/>
</dbReference>
<feature type="transmembrane region" description="Helical" evidence="7">
    <location>
        <begin position="60"/>
        <end position="77"/>
    </location>
</feature>
<dbReference type="Pfam" id="PF01184">
    <property type="entry name" value="Gpr1_Fun34_YaaH"/>
    <property type="match status" value="1"/>
</dbReference>
<evidence type="ECO:0000256" key="4">
    <source>
        <dbReference type="ARBA" id="ARBA00022989"/>
    </source>
</evidence>
<proteinExistence type="inferred from homology"/>
<dbReference type="EMBL" id="SMFZ01000002">
    <property type="protein sequence ID" value="TCK20434.1"/>
    <property type="molecule type" value="Genomic_DNA"/>
</dbReference>
<name>A0A4R1HEB5_PSEEN</name>
<reference evidence="8 9" key="1">
    <citation type="submission" date="2019-03" db="EMBL/GenBank/DDBJ databases">
        <title>Sequencing the genomes of 1000 actinobacteria strains.</title>
        <authorList>
            <person name="Klenk H.-P."/>
        </authorList>
    </citation>
    <scope>NUCLEOTIDE SEQUENCE [LARGE SCALE GENOMIC DNA]</scope>
    <source>
        <strain evidence="8 9">DSM 44969</strain>
    </source>
</reference>
<dbReference type="GO" id="GO:0015123">
    <property type="term" value="F:acetate transmembrane transporter activity"/>
    <property type="evidence" value="ECO:0007669"/>
    <property type="project" value="TreeGrafter"/>
</dbReference>
<feature type="transmembrane region" description="Helical" evidence="7">
    <location>
        <begin position="27"/>
        <end position="48"/>
    </location>
</feature>
<keyword evidence="9" id="KW-1185">Reference proteome</keyword>
<dbReference type="InterPro" id="IPR000791">
    <property type="entry name" value="Gpr1/Fun34/SatP-like"/>
</dbReference>
<evidence type="ECO:0000313" key="8">
    <source>
        <dbReference type="EMBL" id="TCK20434.1"/>
    </source>
</evidence>
<evidence type="ECO:0000256" key="2">
    <source>
        <dbReference type="ARBA" id="ARBA00005587"/>
    </source>
</evidence>
<evidence type="ECO:0000313" key="9">
    <source>
        <dbReference type="Proteomes" id="UP000295560"/>
    </source>
</evidence>
<dbReference type="AlphaFoldDB" id="A0A4R1HEB5"/>
<keyword evidence="5 7" id="KW-0472">Membrane</keyword>
<comment type="subcellular location">
    <subcellularLocation>
        <location evidence="1">Membrane</location>
        <topology evidence="1">Multi-pass membrane protein</topology>
    </subcellularLocation>
</comment>
<feature type="transmembrane region" description="Helical" evidence="7">
    <location>
        <begin position="155"/>
        <end position="175"/>
    </location>
</feature>
<feature type="region of interest" description="Disordered" evidence="6">
    <location>
        <begin position="1"/>
        <end position="21"/>
    </location>
</feature>
<evidence type="ECO:0000256" key="3">
    <source>
        <dbReference type="ARBA" id="ARBA00022692"/>
    </source>
</evidence>
<dbReference type="PANTHER" id="PTHR31123">
    <property type="entry name" value="ACCUMULATION OF DYADS PROTEIN 2-RELATED"/>
    <property type="match status" value="1"/>
</dbReference>
<feature type="compositionally biased region" description="Low complexity" evidence="6">
    <location>
        <begin position="7"/>
        <end position="17"/>
    </location>
</feature>